<accession>A0A177MP22</accession>
<proteinExistence type="predicted"/>
<feature type="transmembrane region" description="Helical" evidence="1">
    <location>
        <begin position="68"/>
        <end position="85"/>
    </location>
</feature>
<evidence type="ECO:0000256" key="1">
    <source>
        <dbReference type="SAM" id="Phobius"/>
    </source>
</evidence>
<dbReference type="EMBL" id="LUUH01000029">
    <property type="protein sequence ID" value="OAI07205.1"/>
    <property type="molecule type" value="Genomic_DNA"/>
</dbReference>
<comment type="caution">
    <text evidence="2">The sequence shown here is derived from an EMBL/GenBank/DDBJ whole genome shotgun (WGS) entry which is preliminary data.</text>
</comment>
<gene>
    <name evidence="2" type="ORF">A1353_07565</name>
</gene>
<keyword evidence="1" id="KW-0472">Membrane</keyword>
<evidence type="ECO:0000313" key="2">
    <source>
        <dbReference type="EMBL" id="OAI07205.1"/>
    </source>
</evidence>
<dbReference type="RefSeq" id="WP_064035884.1">
    <property type="nucleotide sequence ID" value="NZ_LUUH01000029.1"/>
</dbReference>
<evidence type="ECO:0000313" key="3">
    <source>
        <dbReference type="Proteomes" id="UP000077763"/>
    </source>
</evidence>
<dbReference type="AlphaFoldDB" id="A0A177MP22"/>
<protein>
    <submittedName>
        <fullName evidence="2">Uncharacterized protein</fullName>
    </submittedName>
</protein>
<name>A0A177MP22_METMH</name>
<dbReference type="Proteomes" id="UP000077763">
    <property type="component" value="Unassembled WGS sequence"/>
</dbReference>
<organism evidence="2 3">
    <name type="scientific">Methylomonas methanica</name>
    <dbReference type="NCBI Taxonomy" id="421"/>
    <lineage>
        <taxon>Bacteria</taxon>
        <taxon>Pseudomonadati</taxon>
        <taxon>Pseudomonadota</taxon>
        <taxon>Gammaproteobacteria</taxon>
        <taxon>Methylococcales</taxon>
        <taxon>Methylococcaceae</taxon>
        <taxon>Methylomonas</taxon>
    </lineage>
</organism>
<keyword evidence="1" id="KW-1133">Transmembrane helix</keyword>
<feature type="transmembrane region" description="Helical" evidence="1">
    <location>
        <begin position="27"/>
        <end position="47"/>
    </location>
</feature>
<reference evidence="2 3" key="1">
    <citation type="submission" date="2016-03" db="EMBL/GenBank/DDBJ databases">
        <authorList>
            <person name="Ploux O."/>
        </authorList>
    </citation>
    <scope>NUCLEOTIDE SEQUENCE [LARGE SCALE GENOMIC DNA]</scope>
    <source>
        <strain evidence="2 3">R-45371</strain>
    </source>
</reference>
<keyword evidence="1" id="KW-0812">Transmembrane</keyword>
<sequence>MLAIGAIFIAVWFFKSAKQTKKNRYLWMAIGVISYYIFSIFCLYGIIKPVLGHAFFIHRMKTGITIKALAMAFGVLVGALIRWKFLVNSADKS</sequence>